<evidence type="ECO:0000256" key="1">
    <source>
        <dbReference type="SAM" id="MobiDB-lite"/>
    </source>
</evidence>
<comment type="caution">
    <text evidence="2">The sequence shown here is derived from an EMBL/GenBank/DDBJ whole genome shotgun (WGS) entry which is preliminary data.</text>
</comment>
<organism evidence="2 3">
    <name type="scientific">Tanacetum coccineum</name>
    <dbReference type="NCBI Taxonomy" id="301880"/>
    <lineage>
        <taxon>Eukaryota</taxon>
        <taxon>Viridiplantae</taxon>
        <taxon>Streptophyta</taxon>
        <taxon>Embryophyta</taxon>
        <taxon>Tracheophyta</taxon>
        <taxon>Spermatophyta</taxon>
        <taxon>Magnoliopsida</taxon>
        <taxon>eudicotyledons</taxon>
        <taxon>Gunneridae</taxon>
        <taxon>Pentapetalae</taxon>
        <taxon>asterids</taxon>
        <taxon>campanulids</taxon>
        <taxon>Asterales</taxon>
        <taxon>Asteraceae</taxon>
        <taxon>Asteroideae</taxon>
        <taxon>Anthemideae</taxon>
        <taxon>Anthemidinae</taxon>
        <taxon>Tanacetum</taxon>
    </lineage>
</organism>
<reference evidence="2" key="2">
    <citation type="submission" date="2022-01" db="EMBL/GenBank/DDBJ databases">
        <authorList>
            <person name="Yamashiro T."/>
            <person name="Shiraishi A."/>
            <person name="Satake H."/>
            <person name="Nakayama K."/>
        </authorList>
    </citation>
    <scope>NUCLEOTIDE SEQUENCE</scope>
</reference>
<accession>A0ABQ5CKR6</accession>
<feature type="region of interest" description="Disordered" evidence="1">
    <location>
        <begin position="1"/>
        <end position="36"/>
    </location>
</feature>
<reference evidence="2" key="1">
    <citation type="journal article" date="2022" name="Int. J. Mol. Sci.">
        <title>Draft Genome of Tanacetum Coccineum: Genomic Comparison of Closely Related Tanacetum-Family Plants.</title>
        <authorList>
            <person name="Yamashiro T."/>
            <person name="Shiraishi A."/>
            <person name="Nakayama K."/>
            <person name="Satake H."/>
        </authorList>
    </citation>
    <scope>NUCLEOTIDE SEQUENCE</scope>
</reference>
<feature type="compositionally biased region" description="Pro residues" evidence="1">
    <location>
        <begin position="12"/>
        <end position="36"/>
    </location>
</feature>
<sequence length="217" mass="23877">MTSPTVRSSPLPQIPSPPLPVLSPVPVSPPPLPTSPTYPLGYRAAMIRQRDESPSTSHSLPLPPPIILSYTRASVAIMRVAAPSTYILASRSETPPSGTPPLLPIPLPTPSPPLLLPSTDRRADRPEICLPPQKRLCIAQGPRYKVRESSSTPSPTRGFREEYGFVATLDDEIRRYPKRDDTDEIYGRLDEAQDARAVLNGRFNLLQKDRCSVDPNE</sequence>
<dbReference type="PRINTS" id="PR01217">
    <property type="entry name" value="PRICHEXTENSN"/>
</dbReference>
<evidence type="ECO:0000313" key="2">
    <source>
        <dbReference type="EMBL" id="GJT25469.1"/>
    </source>
</evidence>
<dbReference type="Proteomes" id="UP001151760">
    <property type="component" value="Unassembled WGS sequence"/>
</dbReference>
<keyword evidence="3" id="KW-1185">Reference proteome</keyword>
<evidence type="ECO:0000313" key="3">
    <source>
        <dbReference type="Proteomes" id="UP001151760"/>
    </source>
</evidence>
<gene>
    <name evidence="2" type="ORF">Tco_0895406</name>
</gene>
<proteinExistence type="predicted"/>
<dbReference type="EMBL" id="BQNB010014217">
    <property type="protein sequence ID" value="GJT25469.1"/>
    <property type="molecule type" value="Genomic_DNA"/>
</dbReference>
<protein>
    <submittedName>
        <fullName evidence="2">Uncharacterized protein</fullName>
    </submittedName>
</protein>
<name>A0ABQ5CKR6_9ASTR</name>